<protein>
    <submittedName>
        <fullName evidence="3">Uncharacterized protein</fullName>
    </submittedName>
</protein>
<evidence type="ECO:0000256" key="2">
    <source>
        <dbReference type="SAM" id="MobiDB-lite"/>
    </source>
</evidence>
<sequence>MKNAHQKILRQALRKGNMSFSRLDFVRGIQEVIDAGFTPKNIISGFEKSAPPPNAEPGVAYLLKKQMKAKKAVGPAFSSLLPSETRFQRASDTAKQVVEKYRDLLSSLTRPGLREVSKVVTEACLLDGKVTIVSLPDLREQQEGFLAEAREKEHRRQIRATRSILLREIEKLKAEWRENKEVVINDVTKKLQFKKWLEYTGKDEEYLSMDTQRSQMTQLLSEKTDGFMIDTQLPLEAPKPLNAVDWTALAQSDDTINFNLGRPASDEEDEEEEEEEEDLPVIELPRLRDNQATSPHALIRVISMTRNPPHAVPYASSASTTHI</sequence>
<name>A0A3M2R5T0_9HYPO</name>
<dbReference type="OrthoDB" id="4733042at2759"/>
<proteinExistence type="predicted"/>
<organism evidence="3 4">
    <name type="scientific">Fusarium kuroshium</name>
    <dbReference type="NCBI Taxonomy" id="2010991"/>
    <lineage>
        <taxon>Eukaryota</taxon>
        <taxon>Fungi</taxon>
        <taxon>Dikarya</taxon>
        <taxon>Ascomycota</taxon>
        <taxon>Pezizomycotina</taxon>
        <taxon>Sordariomycetes</taxon>
        <taxon>Hypocreomycetidae</taxon>
        <taxon>Hypocreales</taxon>
        <taxon>Nectriaceae</taxon>
        <taxon>Fusarium</taxon>
        <taxon>Fusarium solani species complex</taxon>
    </lineage>
</organism>
<feature type="compositionally biased region" description="Acidic residues" evidence="2">
    <location>
        <begin position="266"/>
        <end position="280"/>
    </location>
</feature>
<dbReference type="Proteomes" id="UP000277212">
    <property type="component" value="Unassembled WGS sequence"/>
</dbReference>
<accession>A0A3M2R5T0</accession>
<evidence type="ECO:0000313" key="3">
    <source>
        <dbReference type="EMBL" id="RMJ00618.1"/>
    </source>
</evidence>
<keyword evidence="1" id="KW-0175">Coiled coil</keyword>
<dbReference type="EMBL" id="NKUJ01000674">
    <property type="protein sequence ID" value="RMJ00618.1"/>
    <property type="molecule type" value="Genomic_DNA"/>
</dbReference>
<reference evidence="3 4" key="1">
    <citation type="submission" date="2017-06" db="EMBL/GenBank/DDBJ databases">
        <title>Comparative genomic analysis of Ambrosia Fusariam Clade fungi.</title>
        <authorList>
            <person name="Stajich J.E."/>
            <person name="Carrillo J."/>
            <person name="Kijimoto T."/>
            <person name="Eskalen A."/>
            <person name="O'Donnell K."/>
            <person name="Kasson M."/>
        </authorList>
    </citation>
    <scope>NUCLEOTIDE SEQUENCE [LARGE SCALE GENOMIC DNA]</scope>
    <source>
        <strain evidence="3">UCR3666</strain>
    </source>
</reference>
<evidence type="ECO:0000256" key="1">
    <source>
        <dbReference type="SAM" id="Coils"/>
    </source>
</evidence>
<dbReference type="AlphaFoldDB" id="A0A3M2R5T0"/>
<gene>
    <name evidence="3" type="ORF">CDV36_015831</name>
</gene>
<evidence type="ECO:0000313" key="4">
    <source>
        <dbReference type="Proteomes" id="UP000277212"/>
    </source>
</evidence>
<keyword evidence="4" id="KW-1185">Reference proteome</keyword>
<feature type="region of interest" description="Disordered" evidence="2">
    <location>
        <begin position="257"/>
        <end position="281"/>
    </location>
</feature>
<dbReference type="STRING" id="2010991.A0A3M2R5T0"/>
<comment type="caution">
    <text evidence="3">The sequence shown here is derived from an EMBL/GenBank/DDBJ whole genome shotgun (WGS) entry which is preliminary data.</text>
</comment>
<feature type="coiled-coil region" evidence="1">
    <location>
        <begin position="155"/>
        <end position="186"/>
    </location>
</feature>